<protein>
    <recommendedName>
        <fullName evidence="1">DUF4283 domain-containing protein</fullName>
    </recommendedName>
</protein>
<organism evidence="2 3">
    <name type="scientific">Handroanthus impetiginosus</name>
    <dbReference type="NCBI Taxonomy" id="429701"/>
    <lineage>
        <taxon>Eukaryota</taxon>
        <taxon>Viridiplantae</taxon>
        <taxon>Streptophyta</taxon>
        <taxon>Embryophyta</taxon>
        <taxon>Tracheophyta</taxon>
        <taxon>Spermatophyta</taxon>
        <taxon>Magnoliopsida</taxon>
        <taxon>eudicotyledons</taxon>
        <taxon>Gunneridae</taxon>
        <taxon>Pentapetalae</taxon>
        <taxon>asterids</taxon>
        <taxon>lamiids</taxon>
        <taxon>Lamiales</taxon>
        <taxon>Bignoniaceae</taxon>
        <taxon>Crescentiina</taxon>
        <taxon>Tabebuia alliance</taxon>
        <taxon>Handroanthus</taxon>
    </lineage>
</organism>
<dbReference type="Proteomes" id="UP000231279">
    <property type="component" value="Unassembled WGS sequence"/>
</dbReference>
<proteinExistence type="predicted"/>
<dbReference type="Pfam" id="PF14111">
    <property type="entry name" value="DUF4283"/>
    <property type="match status" value="1"/>
</dbReference>
<evidence type="ECO:0000313" key="2">
    <source>
        <dbReference type="EMBL" id="PIN18050.1"/>
    </source>
</evidence>
<gene>
    <name evidence="2" type="ORF">CDL12_09284</name>
</gene>
<evidence type="ECO:0000313" key="3">
    <source>
        <dbReference type="Proteomes" id="UP000231279"/>
    </source>
</evidence>
<dbReference type="InterPro" id="IPR025558">
    <property type="entry name" value="DUF4283"/>
</dbReference>
<dbReference type="AlphaFoldDB" id="A0A2G9HL79"/>
<reference evidence="3" key="1">
    <citation type="journal article" date="2018" name="Gigascience">
        <title>Genome assembly of the Pink Ipe (Handroanthus impetiginosus, Bignoniaceae), a highly valued, ecologically keystone Neotropical timber forest tree.</title>
        <authorList>
            <person name="Silva-Junior O.B."/>
            <person name="Grattapaglia D."/>
            <person name="Novaes E."/>
            <person name="Collevatti R.G."/>
        </authorList>
    </citation>
    <scope>NUCLEOTIDE SEQUENCE [LARGE SCALE GENOMIC DNA]</scope>
    <source>
        <strain evidence="3">cv. UFG-1</strain>
    </source>
</reference>
<dbReference type="EMBL" id="NKXS01001538">
    <property type="protein sequence ID" value="PIN18050.1"/>
    <property type="molecule type" value="Genomic_DNA"/>
</dbReference>
<name>A0A2G9HL79_9LAMI</name>
<evidence type="ECO:0000259" key="1">
    <source>
        <dbReference type="Pfam" id="PF14111"/>
    </source>
</evidence>
<sequence length="83" mass="9654">MTHSFTLVAKIHTNKHINLNVAKTTLCNAWNLKGNIHVNEMVENTMAFIFDNEADLEKVLKQAPWNFRRSLVVITKWPEDKSF</sequence>
<dbReference type="OrthoDB" id="1433777at2759"/>
<comment type="caution">
    <text evidence="2">The sequence shown here is derived from an EMBL/GenBank/DDBJ whole genome shotgun (WGS) entry which is preliminary data.</text>
</comment>
<keyword evidence="3" id="KW-1185">Reference proteome</keyword>
<accession>A0A2G9HL79</accession>
<feature type="domain" description="DUF4283" evidence="1">
    <location>
        <begin position="3"/>
        <end position="81"/>
    </location>
</feature>